<evidence type="ECO:0000256" key="2">
    <source>
        <dbReference type="SAM" id="MobiDB-lite"/>
    </source>
</evidence>
<gene>
    <name evidence="3" type="ORF">ONE63_001073</name>
</gene>
<sequence>MGATLLDLKENAKAKGIRRMPPNFATLLKQADKVKELMNDKPGDAQQEPSPTSAARNASITRSRKRRGMDVLASLESPKKAAVNTSSPIKVKSPGKSFVTSADLTHTTPSKEDVKDISPSKLGDASDDNSHLNETLPIADDTPIKKDTSTSGSDSSDSDSDSESDSSGDFSPATSDEDATSKLMTEIASLKAACKISDSLRRDSDAKILLLKEKVKLLQESTMETENLELKEKLKKLEELNRVALQQKSVAEINLHDLKSAVTSAMGILSHGVKPKPGSSTQSNAVRELFIGDDSLPTEVFSQPMVKSSPPKALESSLRNSKSSKMDSSQHESNAKRAASKSPSTSTKSPSASSKSPQQQAGLSRQEVLDISERVRKDILGEEQMETNAAGQIELGGIAISKDKWDKAIKVQVKNGLFVTKLSSAAYPTKYLQTRTVGKPKAADGNKKMATPRKVDAITACLRGKLLAENPAYPNVDKAAEAAKVILARKMQDAARPSSQAKKSKSEGKSKTDDSESNKKKKKKKNKKKSSKKD</sequence>
<feature type="compositionally biased region" description="Basic and acidic residues" evidence="2">
    <location>
        <begin position="109"/>
        <end position="118"/>
    </location>
</feature>
<feature type="compositionally biased region" description="Polar residues" evidence="2">
    <location>
        <begin position="98"/>
        <end position="108"/>
    </location>
</feature>
<accession>A0AAV7XFD0</accession>
<keyword evidence="4" id="KW-1185">Reference proteome</keyword>
<feature type="compositionally biased region" description="Basic and acidic residues" evidence="2">
    <location>
        <begin position="324"/>
        <end position="335"/>
    </location>
</feature>
<name>A0AAV7XFD0_9NEOP</name>
<dbReference type="Proteomes" id="UP001075354">
    <property type="component" value="Chromosome 10"/>
</dbReference>
<feature type="compositionally biased region" description="Low complexity" evidence="2">
    <location>
        <begin position="340"/>
        <end position="360"/>
    </location>
</feature>
<feature type="compositionally biased region" description="Acidic residues" evidence="2">
    <location>
        <begin position="156"/>
        <end position="166"/>
    </location>
</feature>
<evidence type="ECO:0000313" key="3">
    <source>
        <dbReference type="EMBL" id="KAJ1523184.1"/>
    </source>
</evidence>
<feature type="compositionally biased region" description="Polar residues" evidence="2">
    <location>
        <begin position="47"/>
        <end position="61"/>
    </location>
</feature>
<protein>
    <submittedName>
        <fullName evidence="3">Uncharacterized protein</fullName>
    </submittedName>
</protein>
<comment type="caution">
    <text evidence="3">The sequence shown here is derived from an EMBL/GenBank/DDBJ whole genome shotgun (WGS) entry which is preliminary data.</text>
</comment>
<reference evidence="3" key="1">
    <citation type="submission" date="2022-12" db="EMBL/GenBank/DDBJ databases">
        <title>Chromosome-level genome assembly of the bean flower thrips Megalurothrips usitatus.</title>
        <authorList>
            <person name="Ma L."/>
            <person name="Liu Q."/>
            <person name="Li H."/>
            <person name="Cai W."/>
        </authorList>
    </citation>
    <scope>NUCLEOTIDE SEQUENCE</scope>
    <source>
        <strain evidence="3">Cailab_2022a</strain>
    </source>
</reference>
<feature type="compositionally biased region" description="Basic and acidic residues" evidence="2">
    <location>
        <begin position="504"/>
        <end position="518"/>
    </location>
</feature>
<proteinExistence type="predicted"/>
<feature type="region of interest" description="Disordered" evidence="2">
    <location>
        <begin position="301"/>
        <end position="368"/>
    </location>
</feature>
<keyword evidence="1" id="KW-0175">Coiled coil</keyword>
<organism evidence="3 4">
    <name type="scientific">Megalurothrips usitatus</name>
    <name type="common">bean blossom thrips</name>
    <dbReference type="NCBI Taxonomy" id="439358"/>
    <lineage>
        <taxon>Eukaryota</taxon>
        <taxon>Metazoa</taxon>
        <taxon>Ecdysozoa</taxon>
        <taxon>Arthropoda</taxon>
        <taxon>Hexapoda</taxon>
        <taxon>Insecta</taxon>
        <taxon>Pterygota</taxon>
        <taxon>Neoptera</taxon>
        <taxon>Paraneoptera</taxon>
        <taxon>Thysanoptera</taxon>
        <taxon>Terebrantia</taxon>
        <taxon>Thripoidea</taxon>
        <taxon>Thripidae</taxon>
        <taxon>Megalurothrips</taxon>
    </lineage>
</organism>
<feature type="compositionally biased region" description="Basic residues" evidence="2">
    <location>
        <begin position="519"/>
        <end position="534"/>
    </location>
</feature>
<dbReference type="AlphaFoldDB" id="A0AAV7XFD0"/>
<feature type="coiled-coil region" evidence="1">
    <location>
        <begin position="220"/>
        <end position="254"/>
    </location>
</feature>
<feature type="region of interest" description="Disordered" evidence="2">
    <location>
        <begin position="491"/>
        <end position="534"/>
    </location>
</feature>
<feature type="region of interest" description="Disordered" evidence="2">
    <location>
        <begin position="36"/>
        <end position="179"/>
    </location>
</feature>
<evidence type="ECO:0000313" key="4">
    <source>
        <dbReference type="Proteomes" id="UP001075354"/>
    </source>
</evidence>
<evidence type="ECO:0000256" key="1">
    <source>
        <dbReference type="SAM" id="Coils"/>
    </source>
</evidence>
<dbReference type="EMBL" id="JAPTSV010000010">
    <property type="protein sequence ID" value="KAJ1523184.1"/>
    <property type="molecule type" value="Genomic_DNA"/>
</dbReference>